<name>A0A538T220_UNCEI</name>
<dbReference type="Gene3D" id="3.40.50.2000">
    <property type="entry name" value="Glycogen Phosphorylase B"/>
    <property type="match status" value="2"/>
</dbReference>
<dbReference type="EMBL" id="VBOR01000060">
    <property type="protein sequence ID" value="TMQ49198.1"/>
    <property type="molecule type" value="Genomic_DNA"/>
</dbReference>
<dbReference type="CDD" id="cd03801">
    <property type="entry name" value="GT4_PimA-like"/>
    <property type="match status" value="1"/>
</dbReference>
<evidence type="ECO:0000256" key="2">
    <source>
        <dbReference type="ARBA" id="ARBA00022679"/>
    </source>
</evidence>
<sequence>MIHVDAAVLADAAVELGADPRSVWTRAWGVDTAAFSPEGPVPARAGQGPGHAGAGPVRILWTRQLEPVYDPEPFVRALGLLKRRAFPFRATMAGDGPLRAGVEAWIREEGVGEDVVLEGFVGEERLRALYRSADLYVSLSRSDSTSQSLLEAMSSGLVPIVTDIAGNREWVTHRREGYLVPVGDAEALACAIQESAGDPEAGPMRVRARARVLERGSFADTLEHLDARLATLAAAGRRR</sequence>
<dbReference type="Proteomes" id="UP000316292">
    <property type="component" value="Unassembled WGS sequence"/>
</dbReference>
<reference evidence="6 7" key="1">
    <citation type="journal article" date="2019" name="Nat. Microbiol.">
        <title>Mediterranean grassland soil C-N compound turnover is dependent on rainfall and depth, and is mediated by genomically divergent microorganisms.</title>
        <authorList>
            <person name="Diamond S."/>
            <person name="Andeer P.F."/>
            <person name="Li Z."/>
            <person name="Crits-Christoph A."/>
            <person name="Burstein D."/>
            <person name="Anantharaman K."/>
            <person name="Lane K.R."/>
            <person name="Thomas B.C."/>
            <person name="Pan C."/>
            <person name="Northen T.R."/>
            <person name="Banfield J.F."/>
        </authorList>
    </citation>
    <scope>NUCLEOTIDE SEQUENCE [LARGE SCALE GENOMIC DNA]</scope>
    <source>
        <strain evidence="4">WS_1</strain>
        <strain evidence="5">WS_5</strain>
    </source>
</reference>
<organism evidence="5 7">
    <name type="scientific">Eiseniibacteriota bacterium</name>
    <dbReference type="NCBI Taxonomy" id="2212470"/>
    <lineage>
        <taxon>Bacteria</taxon>
        <taxon>Candidatus Eiseniibacteriota</taxon>
    </lineage>
</organism>
<dbReference type="PANTHER" id="PTHR12526">
    <property type="entry name" value="GLYCOSYLTRANSFERASE"/>
    <property type="match status" value="1"/>
</dbReference>
<evidence type="ECO:0000313" key="7">
    <source>
        <dbReference type="Proteomes" id="UP000320913"/>
    </source>
</evidence>
<evidence type="ECO:0000259" key="3">
    <source>
        <dbReference type="Pfam" id="PF00534"/>
    </source>
</evidence>
<feature type="domain" description="Glycosyl transferase family 1" evidence="3">
    <location>
        <begin position="59"/>
        <end position="199"/>
    </location>
</feature>
<dbReference type="EMBL" id="VBOV01000165">
    <property type="protein sequence ID" value="TMQ57574.1"/>
    <property type="molecule type" value="Genomic_DNA"/>
</dbReference>
<dbReference type="InterPro" id="IPR001296">
    <property type="entry name" value="Glyco_trans_1"/>
</dbReference>
<keyword evidence="2 5" id="KW-0808">Transferase</keyword>
<dbReference type="Proteomes" id="UP000320913">
    <property type="component" value="Unassembled WGS sequence"/>
</dbReference>
<comment type="caution">
    <text evidence="5">The sequence shown here is derived from an EMBL/GenBank/DDBJ whole genome shotgun (WGS) entry which is preliminary data.</text>
</comment>
<dbReference type="Pfam" id="PF00534">
    <property type="entry name" value="Glycos_transf_1"/>
    <property type="match status" value="1"/>
</dbReference>
<protein>
    <submittedName>
        <fullName evidence="5">Glycosyltransferase family 4 protein</fullName>
    </submittedName>
</protein>
<evidence type="ECO:0000313" key="6">
    <source>
        <dbReference type="Proteomes" id="UP000316292"/>
    </source>
</evidence>
<keyword evidence="1" id="KW-0328">Glycosyltransferase</keyword>
<dbReference type="GO" id="GO:0016757">
    <property type="term" value="F:glycosyltransferase activity"/>
    <property type="evidence" value="ECO:0007669"/>
    <property type="project" value="UniProtKB-KW"/>
</dbReference>
<gene>
    <name evidence="4" type="ORF">E6K71_05450</name>
    <name evidence="5" type="ORF">E6K75_06645</name>
</gene>
<evidence type="ECO:0000313" key="5">
    <source>
        <dbReference type="EMBL" id="TMQ57574.1"/>
    </source>
</evidence>
<dbReference type="SUPFAM" id="SSF53756">
    <property type="entry name" value="UDP-Glycosyltransferase/glycogen phosphorylase"/>
    <property type="match status" value="1"/>
</dbReference>
<evidence type="ECO:0000313" key="4">
    <source>
        <dbReference type="EMBL" id="TMQ49198.1"/>
    </source>
</evidence>
<evidence type="ECO:0000256" key="1">
    <source>
        <dbReference type="ARBA" id="ARBA00022676"/>
    </source>
</evidence>
<dbReference type="PANTHER" id="PTHR12526:SF510">
    <property type="entry name" value="D-INOSITOL 3-PHOSPHATE GLYCOSYLTRANSFERASE"/>
    <property type="match status" value="1"/>
</dbReference>
<accession>A0A538T220</accession>
<proteinExistence type="predicted"/>
<dbReference type="AlphaFoldDB" id="A0A538T220"/>